<reference evidence="15" key="1">
    <citation type="submission" date="2025-08" db="UniProtKB">
        <authorList>
            <consortium name="RefSeq"/>
        </authorList>
    </citation>
    <scope>IDENTIFICATION</scope>
</reference>
<evidence type="ECO:0000256" key="11">
    <source>
        <dbReference type="SAM" id="Coils"/>
    </source>
</evidence>
<keyword evidence="4" id="KW-0479">Metal-binding</keyword>
<evidence type="ECO:0000256" key="8">
    <source>
        <dbReference type="ARBA" id="ARBA00032546"/>
    </source>
</evidence>
<keyword evidence="7" id="KW-0539">Nucleus</keyword>
<dbReference type="GO" id="GO:0005654">
    <property type="term" value="C:nucleoplasm"/>
    <property type="evidence" value="ECO:0007669"/>
    <property type="project" value="UniProtKB-SubCell"/>
</dbReference>
<dbReference type="PROSITE" id="PS50158">
    <property type="entry name" value="ZF_CCHC"/>
    <property type="match status" value="1"/>
</dbReference>
<dbReference type="RefSeq" id="XP_012684113.2">
    <property type="nucleotide sequence ID" value="XM_012828659.3"/>
</dbReference>
<dbReference type="GO" id="GO:0071013">
    <property type="term" value="C:catalytic step 2 spliceosome"/>
    <property type="evidence" value="ECO:0007669"/>
    <property type="project" value="TreeGrafter"/>
</dbReference>
<evidence type="ECO:0000259" key="13">
    <source>
        <dbReference type="PROSITE" id="PS50158"/>
    </source>
</evidence>
<evidence type="ECO:0000256" key="7">
    <source>
        <dbReference type="ARBA" id="ARBA00023242"/>
    </source>
</evidence>
<feature type="coiled-coil region" evidence="11">
    <location>
        <begin position="30"/>
        <end position="71"/>
    </location>
</feature>
<dbReference type="CTD" id="55596"/>
<keyword evidence="11" id="KW-0175">Coiled coil</keyword>
<comment type="subcellular location">
    <subcellularLocation>
        <location evidence="1">Nucleus</location>
        <location evidence="1">Nucleoplasm</location>
    </subcellularLocation>
</comment>
<feature type="compositionally biased region" description="Low complexity" evidence="12">
    <location>
        <begin position="535"/>
        <end position="552"/>
    </location>
</feature>
<protein>
    <recommendedName>
        <fullName evidence="3">Zinc finger CCHC domain-containing protein 8</fullName>
    </recommendedName>
    <alternativeName>
        <fullName evidence="8">TRAMP-like complex RNA-binding factor ZCCHC8</fullName>
    </alternativeName>
</protein>
<evidence type="ECO:0000256" key="12">
    <source>
        <dbReference type="SAM" id="MobiDB-lite"/>
    </source>
</evidence>
<dbReference type="InterPro" id="IPR006568">
    <property type="entry name" value="PSP_pro-rich"/>
</dbReference>
<keyword evidence="6" id="KW-0862">Zinc</keyword>
<dbReference type="Pfam" id="PF04046">
    <property type="entry name" value="PSP"/>
    <property type="match status" value="1"/>
</dbReference>
<evidence type="ECO:0000256" key="3">
    <source>
        <dbReference type="ARBA" id="ARBA00022379"/>
    </source>
</evidence>
<evidence type="ECO:0000256" key="1">
    <source>
        <dbReference type="ARBA" id="ARBA00004642"/>
    </source>
</evidence>
<dbReference type="KEGG" id="char:105901232"/>
<keyword evidence="5 10" id="KW-0863">Zinc-finger</keyword>
<evidence type="ECO:0000256" key="5">
    <source>
        <dbReference type="ARBA" id="ARBA00022771"/>
    </source>
</evidence>
<dbReference type="PANTHER" id="PTHR13316:SF0">
    <property type="entry name" value="ZINC FINGER CCHC DOMAIN-CONTAINING PROTEIN 8"/>
    <property type="match status" value="1"/>
</dbReference>
<dbReference type="GeneID" id="105901232"/>
<evidence type="ECO:0000256" key="4">
    <source>
        <dbReference type="ARBA" id="ARBA00022723"/>
    </source>
</evidence>
<dbReference type="SMART" id="SM00581">
    <property type="entry name" value="PSP"/>
    <property type="match status" value="1"/>
</dbReference>
<dbReference type="AlphaFoldDB" id="A0A6P3VXU2"/>
<evidence type="ECO:0000256" key="2">
    <source>
        <dbReference type="ARBA" id="ARBA00007497"/>
    </source>
</evidence>
<feature type="domain" description="CCHC-type" evidence="13">
    <location>
        <begin position="222"/>
        <end position="237"/>
    </location>
</feature>
<gene>
    <name evidence="15" type="primary">zcchc8</name>
</gene>
<feature type="compositionally biased region" description="Basic and acidic residues" evidence="12">
    <location>
        <begin position="426"/>
        <end position="440"/>
    </location>
</feature>
<comment type="function">
    <text evidence="9">Scaffolding subunit of the trimeric nuclear exosome targeting (NEXT) complex that is involved in the surveillance and turnover of aberrant transcripts and non-coding RNAs. NEXT functions as an RNA exosome cofactor that directs a subset of non-coding short-lived RNAs for exosomal degradation. May be involved in pre-mRNA splicing. It is required for 3'-end maturation of telomerase RNA component (TERC), TERC 3'-end targeting to the nuclear RNA exosome, and for telomerase function.</text>
</comment>
<dbReference type="SUPFAM" id="SSF57756">
    <property type="entry name" value="Retrovirus zinc finger-like domains"/>
    <property type="match status" value="1"/>
</dbReference>
<dbReference type="Gene3D" id="4.10.60.10">
    <property type="entry name" value="Zinc finger, CCHC-type"/>
    <property type="match status" value="1"/>
</dbReference>
<proteinExistence type="inferred from homology"/>
<feature type="compositionally biased region" description="Pro residues" evidence="12">
    <location>
        <begin position="455"/>
        <end position="488"/>
    </location>
</feature>
<evidence type="ECO:0000256" key="10">
    <source>
        <dbReference type="PROSITE-ProRule" id="PRU00047"/>
    </source>
</evidence>
<dbReference type="GO" id="GO:0008270">
    <property type="term" value="F:zinc ion binding"/>
    <property type="evidence" value="ECO:0007669"/>
    <property type="project" value="UniProtKB-KW"/>
</dbReference>
<name>A0A6P3VXU2_CLUHA</name>
<comment type="similarity">
    <text evidence="2">Belongs to the ZCCHC8 family.</text>
</comment>
<dbReference type="Proteomes" id="UP000515152">
    <property type="component" value="Chromosome 7"/>
</dbReference>
<accession>A0A6P3VXU2</accession>
<feature type="region of interest" description="Disordered" evidence="12">
    <location>
        <begin position="119"/>
        <end position="143"/>
    </location>
</feature>
<evidence type="ECO:0000256" key="6">
    <source>
        <dbReference type="ARBA" id="ARBA00022833"/>
    </source>
</evidence>
<feature type="compositionally biased region" description="Acidic residues" evidence="12">
    <location>
        <begin position="500"/>
        <end position="512"/>
    </location>
</feature>
<feature type="compositionally biased region" description="Acidic residues" evidence="12">
    <location>
        <begin position="557"/>
        <end position="567"/>
    </location>
</feature>
<evidence type="ECO:0000256" key="9">
    <source>
        <dbReference type="ARBA" id="ARBA00045870"/>
    </source>
</evidence>
<sequence length="761" mass="84042">MAEVDFGDSELFQQLDEERPVATHIRFESEEEAPGEIQELRERLEECEETISRLNAENEELRKKLKTLTRPSGLKVDNTRIDGPLLHVLYGNNNISKECRQEIEDSICSLIQKHQQQQGQQASGQQASSYVPPQTSSFFLEDDQKDKTSDTIKKIKEAFSVVGSVLYFTSFCLDKLGQPLLNENPQLTDGWEVPKYPQVFSNVITLDGQGVQVKEKRPKPCCFNCGEEDHQLRDCPKPKDNARINEKRKEFSQGNNNVSSQRYHFEEVEERFNKYKAGVVSQELSDALGVSLNKVPPFVYRMRELGYPPGWLKEAEDENSGLMLYDGSASDEVLEEENGHSIKLSYDLSKLVDFPGFNVGLPPHVKDEYRAYGSIPMQYQHLKQNFAAYLSTNYPTSGSSNIKRPHESESTPRQPKKRRSNPDSSRCSDMDLDSGKEDQGSPRPSWTPDGFQFQPPLPPNSPSFSSPPPLPPGTPPVTPTQPPLPKGTPPTNGSPAIEREESEDGLTLEELEEQQRLLWAALEKADTATNSDSETAATGTPVPSSPSVSTPARPDAEMEEDEEEVLEAVEISSRNGKDAAAASPNKAQVTEADEEPSAEEVPVVDKDVDDVEMVEVCGGDGVDDDDDDDDGEGGGGGEEEAPQRAEQATPQSPTDEGVGEEEAPQRAGQATPQSPTDEGVGEEEAPQRAGQATPQSPTDEATDEPEFKKVMAVPHRSNFASNIVPFEDTPEYKDVAEATGTYLKIRDLLKCSPRNQAKNKK</sequence>
<keyword evidence="14" id="KW-1185">Reference proteome</keyword>
<dbReference type="InterPro" id="IPR052115">
    <property type="entry name" value="NEXT_complex_subunit_ZCCHC8"/>
</dbReference>
<dbReference type="InterPro" id="IPR036875">
    <property type="entry name" value="Znf_CCHC_sf"/>
</dbReference>
<feature type="compositionally biased region" description="Polar residues" evidence="12">
    <location>
        <begin position="690"/>
        <end position="699"/>
    </location>
</feature>
<evidence type="ECO:0000313" key="15">
    <source>
        <dbReference type="RefSeq" id="XP_012684113.2"/>
    </source>
</evidence>
<dbReference type="PANTHER" id="PTHR13316">
    <property type="entry name" value="ZINC FINGER, CCHC DOMAIN CONTAINING 8"/>
    <property type="match status" value="1"/>
</dbReference>
<organism evidence="14 15">
    <name type="scientific">Clupea harengus</name>
    <name type="common">Atlantic herring</name>
    <dbReference type="NCBI Taxonomy" id="7950"/>
    <lineage>
        <taxon>Eukaryota</taxon>
        <taxon>Metazoa</taxon>
        <taxon>Chordata</taxon>
        <taxon>Craniata</taxon>
        <taxon>Vertebrata</taxon>
        <taxon>Euteleostomi</taxon>
        <taxon>Actinopterygii</taxon>
        <taxon>Neopterygii</taxon>
        <taxon>Teleostei</taxon>
        <taxon>Clupei</taxon>
        <taxon>Clupeiformes</taxon>
        <taxon>Clupeoidei</taxon>
        <taxon>Clupeidae</taxon>
        <taxon>Clupea</taxon>
    </lineage>
</organism>
<feature type="compositionally biased region" description="Acidic residues" evidence="12">
    <location>
        <begin position="621"/>
        <end position="640"/>
    </location>
</feature>
<dbReference type="GO" id="GO:0003723">
    <property type="term" value="F:RNA binding"/>
    <property type="evidence" value="ECO:0007669"/>
    <property type="project" value="TreeGrafter"/>
</dbReference>
<feature type="compositionally biased region" description="Low complexity" evidence="12">
    <location>
        <begin position="119"/>
        <end position="129"/>
    </location>
</feature>
<dbReference type="SMART" id="SM00343">
    <property type="entry name" value="ZnF_C2HC"/>
    <property type="match status" value="1"/>
</dbReference>
<dbReference type="InterPro" id="IPR001878">
    <property type="entry name" value="Znf_CCHC"/>
</dbReference>
<evidence type="ECO:0000313" key="14">
    <source>
        <dbReference type="Proteomes" id="UP000515152"/>
    </source>
</evidence>
<dbReference type="OrthoDB" id="8026949at2759"/>
<dbReference type="Pfam" id="PF00098">
    <property type="entry name" value="zf-CCHC"/>
    <property type="match status" value="1"/>
</dbReference>
<feature type="region of interest" description="Disordered" evidence="12">
    <location>
        <begin position="396"/>
        <end position="707"/>
    </location>
</feature>